<organism evidence="2 3">
    <name type="scientific">Actinidia rufa</name>
    <dbReference type="NCBI Taxonomy" id="165716"/>
    <lineage>
        <taxon>Eukaryota</taxon>
        <taxon>Viridiplantae</taxon>
        <taxon>Streptophyta</taxon>
        <taxon>Embryophyta</taxon>
        <taxon>Tracheophyta</taxon>
        <taxon>Spermatophyta</taxon>
        <taxon>Magnoliopsida</taxon>
        <taxon>eudicotyledons</taxon>
        <taxon>Gunneridae</taxon>
        <taxon>Pentapetalae</taxon>
        <taxon>asterids</taxon>
        <taxon>Ericales</taxon>
        <taxon>Actinidiaceae</taxon>
        <taxon>Actinidia</taxon>
    </lineage>
</organism>
<evidence type="ECO:0000313" key="2">
    <source>
        <dbReference type="EMBL" id="GFZ16311.1"/>
    </source>
</evidence>
<dbReference type="Proteomes" id="UP000585474">
    <property type="component" value="Unassembled WGS sequence"/>
</dbReference>
<proteinExistence type="predicted"/>
<comment type="caution">
    <text evidence="2">The sequence shown here is derived from an EMBL/GenBank/DDBJ whole genome shotgun (WGS) entry which is preliminary data.</text>
</comment>
<feature type="transmembrane region" description="Helical" evidence="1">
    <location>
        <begin position="177"/>
        <end position="198"/>
    </location>
</feature>
<keyword evidence="1" id="KW-0472">Membrane</keyword>
<gene>
    <name evidence="2" type="ORF">Acr_25g0007200</name>
</gene>
<keyword evidence="1" id="KW-0812">Transmembrane</keyword>
<reference evidence="2 3" key="1">
    <citation type="submission" date="2019-07" db="EMBL/GenBank/DDBJ databases">
        <title>De Novo Assembly of kiwifruit Actinidia rufa.</title>
        <authorList>
            <person name="Sugita-Konishi S."/>
            <person name="Sato K."/>
            <person name="Mori E."/>
            <person name="Abe Y."/>
            <person name="Kisaki G."/>
            <person name="Hamano K."/>
            <person name="Suezawa K."/>
            <person name="Otani M."/>
            <person name="Fukuda T."/>
            <person name="Manabe T."/>
            <person name="Gomi K."/>
            <person name="Tabuchi M."/>
            <person name="Akimitsu K."/>
            <person name="Kataoka I."/>
        </authorList>
    </citation>
    <scope>NUCLEOTIDE SEQUENCE [LARGE SCALE GENOMIC DNA]</scope>
    <source>
        <strain evidence="3">cv. Fuchu</strain>
    </source>
</reference>
<feature type="transmembrane region" description="Helical" evidence="1">
    <location>
        <begin position="29"/>
        <end position="53"/>
    </location>
</feature>
<protein>
    <submittedName>
        <fullName evidence="2">Heteroglycan glucosidase 1</fullName>
    </submittedName>
</protein>
<keyword evidence="1" id="KW-1133">Transmembrane helix</keyword>
<dbReference type="OrthoDB" id="1334205at2759"/>
<keyword evidence="3" id="KW-1185">Reference proteome</keyword>
<dbReference type="EMBL" id="BJWL01000025">
    <property type="protein sequence ID" value="GFZ16311.1"/>
    <property type="molecule type" value="Genomic_DNA"/>
</dbReference>
<feature type="transmembrane region" description="Helical" evidence="1">
    <location>
        <begin position="269"/>
        <end position="287"/>
    </location>
</feature>
<dbReference type="AlphaFoldDB" id="A0A7J0GZV2"/>
<name>A0A7J0GZV2_9ERIC</name>
<evidence type="ECO:0000313" key="3">
    <source>
        <dbReference type="Proteomes" id="UP000585474"/>
    </source>
</evidence>
<evidence type="ECO:0000256" key="1">
    <source>
        <dbReference type="SAM" id="Phobius"/>
    </source>
</evidence>
<feature type="transmembrane region" description="Helical" evidence="1">
    <location>
        <begin position="230"/>
        <end position="249"/>
    </location>
</feature>
<sequence>MCLELRSSILALLACGGDMKLFQYNSHCTFVHIFFLLFPTFNGAWMFFSFFFFRYPPPPPTDLQLKLTSDFIFVSTISDQGTDQQQHVLPKGIWLSFDFGDSHPDLPALYLQGGSIIPMGPAIQHVGEANPTDDLALLVALDEHELESPNYYEASAVSIMKENYNSGNNGRIRIQSWGSGSVIGTIWSTLLLVSLLRFRRRWRLGRFRIPPPPVTAVTFVLRAVNILRPLACLGLCCLSIASCCLAQLATSHSLHCHYCGFYAVNILRHLAYLGLCWLCIASCYLAQPATSHSLSRRYFNVFPR</sequence>
<accession>A0A7J0GZV2</accession>